<dbReference type="FunFam" id="3.40.50.720:FF:000203">
    <property type="entry name" value="D-3-phosphoglycerate dehydrogenase (SerA)"/>
    <property type="match status" value="1"/>
</dbReference>
<dbReference type="PROSITE" id="PS00671">
    <property type="entry name" value="D_2_HYDROXYACID_DH_3"/>
    <property type="match status" value="1"/>
</dbReference>
<dbReference type="RefSeq" id="WP_022860255.1">
    <property type="nucleotide sequence ID" value="NZ_JGZB01000011.1"/>
</dbReference>
<dbReference type="eggNOG" id="COG1052">
    <property type="taxonomic scope" value="Bacteria"/>
</dbReference>
<dbReference type="PROSITE" id="PS00065">
    <property type="entry name" value="D_2_HYDROXYACID_DH_1"/>
    <property type="match status" value="1"/>
</dbReference>
<reference evidence="7 8" key="1">
    <citation type="submission" date="2014-03" db="EMBL/GenBank/DDBJ databases">
        <title>Genomics of Bifidobacteria.</title>
        <authorList>
            <person name="Ventura M."/>
            <person name="Milani C."/>
            <person name="Lugli G.A."/>
        </authorList>
    </citation>
    <scope>NUCLEOTIDE SEQUENCE [LARGE SCALE GENOMIC DNA]</scope>
    <source>
        <strain evidence="7 8">LMG 11591</strain>
    </source>
</reference>
<dbReference type="GO" id="GO:0051287">
    <property type="term" value="F:NAD binding"/>
    <property type="evidence" value="ECO:0007669"/>
    <property type="project" value="InterPro"/>
</dbReference>
<dbReference type="PANTHER" id="PTHR43761:SF1">
    <property type="entry name" value="D-ISOMER SPECIFIC 2-HYDROXYACID DEHYDROGENASE CATALYTIC DOMAIN-CONTAINING PROTEIN-RELATED"/>
    <property type="match status" value="1"/>
</dbReference>
<evidence type="ECO:0000259" key="5">
    <source>
        <dbReference type="Pfam" id="PF00389"/>
    </source>
</evidence>
<evidence type="ECO:0000259" key="6">
    <source>
        <dbReference type="Pfam" id="PF02826"/>
    </source>
</evidence>
<dbReference type="InterPro" id="IPR006140">
    <property type="entry name" value="D-isomer_DH_NAD-bd"/>
</dbReference>
<dbReference type="InterPro" id="IPR006139">
    <property type="entry name" value="D-isomer_2_OHA_DH_cat_dom"/>
</dbReference>
<evidence type="ECO:0000256" key="3">
    <source>
        <dbReference type="ARBA" id="ARBA00023027"/>
    </source>
</evidence>
<protein>
    <submittedName>
        <fullName evidence="7">D-3-phosphoglycerate dehydrogenase</fullName>
        <ecNumber evidence="7">1.1.1.26</ecNumber>
    </submittedName>
</protein>
<dbReference type="InterPro" id="IPR029752">
    <property type="entry name" value="D-isomer_DH_CS1"/>
</dbReference>
<accession>A0A087B7Z7</accession>
<keyword evidence="8" id="KW-1185">Reference proteome</keyword>
<evidence type="ECO:0000256" key="4">
    <source>
        <dbReference type="RuleBase" id="RU003719"/>
    </source>
</evidence>
<evidence type="ECO:0000256" key="2">
    <source>
        <dbReference type="ARBA" id="ARBA00023002"/>
    </source>
</evidence>
<evidence type="ECO:0000313" key="8">
    <source>
        <dbReference type="Proteomes" id="UP000029052"/>
    </source>
</evidence>
<dbReference type="AlphaFoldDB" id="A0A087B7Z7"/>
<dbReference type="SUPFAM" id="SSF51735">
    <property type="entry name" value="NAD(P)-binding Rossmann-fold domains"/>
    <property type="match status" value="1"/>
</dbReference>
<proteinExistence type="inferred from homology"/>
<organism evidence="7 8">
    <name type="scientific">Bifidobacterium magnum</name>
    <dbReference type="NCBI Taxonomy" id="1692"/>
    <lineage>
        <taxon>Bacteria</taxon>
        <taxon>Bacillati</taxon>
        <taxon>Actinomycetota</taxon>
        <taxon>Actinomycetes</taxon>
        <taxon>Bifidobacteriales</taxon>
        <taxon>Bifidobacteriaceae</taxon>
        <taxon>Bifidobacterium</taxon>
    </lineage>
</organism>
<keyword evidence="2 4" id="KW-0560">Oxidoreductase</keyword>
<evidence type="ECO:0000313" key="7">
    <source>
        <dbReference type="EMBL" id="KFI67147.1"/>
    </source>
</evidence>
<dbReference type="PROSITE" id="PS00670">
    <property type="entry name" value="D_2_HYDROXYACID_DH_2"/>
    <property type="match status" value="1"/>
</dbReference>
<feature type="domain" description="D-isomer specific 2-hydroxyacid dehydrogenase NAD-binding" evidence="6">
    <location>
        <begin position="119"/>
        <end position="289"/>
    </location>
</feature>
<dbReference type="STRING" id="1692.BMAGN_1359"/>
<dbReference type="Gene3D" id="3.40.50.720">
    <property type="entry name" value="NAD(P)-binding Rossmann-like Domain"/>
    <property type="match status" value="2"/>
</dbReference>
<dbReference type="PANTHER" id="PTHR43761">
    <property type="entry name" value="D-ISOMER SPECIFIC 2-HYDROXYACID DEHYDROGENASE FAMILY PROTEIN (AFU_ORTHOLOGUE AFUA_1G13630)"/>
    <property type="match status" value="1"/>
</dbReference>
<dbReference type="Pfam" id="PF02826">
    <property type="entry name" value="2-Hacid_dh_C"/>
    <property type="match status" value="1"/>
</dbReference>
<dbReference type="GO" id="GO:0047964">
    <property type="term" value="F:glyoxylate reductase (NADH) activity"/>
    <property type="evidence" value="ECO:0007669"/>
    <property type="project" value="UniProtKB-EC"/>
</dbReference>
<dbReference type="InterPro" id="IPR050418">
    <property type="entry name" value="D-iso_2-hydroxyacid_DH_PdxB"/>
</dbReference>
<sequence>MNIVMLQDIHAAQDFIDEQRAQLEAKGHTLTLAKYMTSEHAAPTTVDIADALKDADAAIVADMVVPAQAVQQAKQLKFIDVAFTGVDHIPMDVCRERNITVSNAEGYATQSVTELVLEYALSMLRHVDEEQSRLRNGEAAGPVMGQTLQGKTIGIVGAGHIGRAVAHVFHALGCRVLAFNRSTVQCADIDEQCGLDDVLRQSDIVTIHLPITDGTRGMIDAEKLRLMKPTALLINAARGPIVDTDALVDALKSGSIAQAAVDVFDQEPPLPADAPLLHCPHTLLTPHIGFRTQQAMDLRAHITFDNLWAWLGGHPTNVCR</sequence>
<comment type="caution">
    <text evidence="7">The sequence shown here is derived from an EMBL/GenBank/DDBJ whole genome shotgun (WGS) entry which is preliminary data.</text>
</comment>
<dbReference type="EMBL" id="JGZB01000011">
    <property type="protein sequence ID" value="KFI67147.1"/>
    <property type="molecule type" value="Genomic_DNA"/>
</dbReference>
<name>A0A087B7Z7_9BIFI</name>
<gene>
    <name evidence="7" type="ORF">BMAGN_1359</name>
</gene>
<dbReference type="EC" id="1.1.1.26" evidence="7"/>
<dbReference type="Proteomes" id="UP000029052">
    <property type="component" value="Unassembled WGS sequence"/>
</dbReference>
<comment type="similarity">
    <text evidence="1 4">Belongs to the D-isomer specific 2-hydroxyacid dehydrogenase family.</text>
</comment>
<dbReference type="Pfam" id="PF00389">
    <property type="entry name" value="2-Hacid_dh"/>
    <property type="match status" value="1"/>
</dbReference>
<dbReference type="SUPFAM" id="SSF52283">
    <property type="entry name" value="Formate/glycerate dehydrogenase catalytic domain-like"/>
    <property type="match status" value="1"/>
</dbReference>
<dbReference type="InterPro" id="IPR036291">
    <property type="entry name" value="NAD(P)-bd_dom_sf"/>
</dbReference>
<evidence type="ECO:0000256" key="1">
    <source>
        <dbReference type="ARBA" id="ARBA00005854"/>
    </source>
</evidence>
<feature type="domain" description="D-isomer specific 2-hydroxyacid dehydrogenase catalytic" evidence="5">
    <location>
        <begin position="34"/>
        <end position="316"/>
    </location>
</feature>
<keyword evidence="3" id="KW-0520">NAD</keyword>
<dbReference type="InterPro" id="IPR029753">
    <property type="entry name" value="D-isomer_DH_CS"/>
</dbReference>